<feature type="transmembrane region" description="Helical" evidence="1">
    <location>
        <begin position="20"/>
        <end position="37"/>
    </location>
</feature>
<accession>A0A0E1NF21</accession>
<keyword evidence="2" id="KW-0378">Hydrolase</keyword>
<dbReference type="Proteomes" id="UP000048841">
    <property type="component" value="Unassembled WGS sequence"/>
</dbReference>
<keyword evidence="2" id="KW-0645">Protease</keyword>
<evidence type="ECO:0000313" key="3">
    <source>
        <dbReference type="EMBL" id="QQU48601.1"/>
    </source>
</evidence>
<dbReference type="EMBL" id="CP068146">
    <property type="protein sequence ID" value="QQU48601.1"/>
    <property type="molecule type" value="Genomic_DNA"/>
</dbReference>
<dbReference type="EMBL" id="CGBR01000032">
    <property type="protein sequence ID" value="CFQ71632.1"/>
    <property type="molecule type" value="Genomic_DNA"/>
</dbReference>
<name>A0A0E1NF21_YEREN</name>
<feature type="transmembrane region" description="Helical" evidence="1">
    <location>
        <begin position="100"/>
        <end position="124"/>
    </location>
</feature>
<dbReference type="OMA" id="TEASEWC"/>
<dbReference type="KEGG" id="yet:CH48_1757"/>
<dbReference type="Proteomes" id="UP000595309">
    <property type="component" value="Chromosome"/>
</dbReference>
<keyword evidence="1" id="KW-0472">Membrane</keyword>
<evidence type="ECO:0000313" key="4">
    <source>
        <dbReference type="Proteomes" id="UP000048841"/>
    </source>
</evidence>
<keyword evidence="1" id="KW-0812">Transmembrane</keyword>
<evidence type="ECO:0000256" key="1">
    <source>
        <dbReference type="SAM" id="Phobius"/>
    </source>
</evidence>
<organism evidence="2 4">
    <name type="scientific">Yersinia enterocolitica</name>
    <dbReference type="NCBI Taxonomy" id="630"/>
    <lineage>
        <taxon>Bacteria</taxon>
        <taxon>Pseudomonadati</taxon>
        <taxon>Pseudomonadota</taxon>
        <taxon>Gammaproteobacteria</taxon>
        <taxon>Enterobacterales</taxon>
        <taxon>Yersiniaceae</taxon>
        <taxon>Yersinia</taxon>
    </lineage>
</organism>
<dbReference type="AlphaFoldDB" id="A0A0E1NF21"/>
<dbReference type="PATRIC" id="fig|630.129.peg.4205"/>
<dbReference type="GeneID" id="31410857"/>
<dbReference type="GO" id="GO:0008233">
    <property type="term" value="F:peptidase activity"/>
    <property type="evidence" value="ECO:0007669"/>
    <property type="project" value="UniProtKB-KW"/>
</dbReference>
<gene>
    <name evidence="2" type="ORF">ERS137941_03476</name>
    <name evidence="3" type="ORF">I6I39_07940</name>
</gene>
<evidence type="ECO:0000313" key="2">
    <source>
        <dbReference type="EMBL" id="CFQ71632.1"/>
    </source>
</evidence>
<feature type="transmembrane region" description="Helical" evidence="1">
    <location>
        <begin position="131"/>
        <end position="148"/>
    </location>
</feature>
<keyword evidence="1" id="KW-1133">Transmembrane helix</keyword>
<reference evidence="2 4" key="1">
    <citation type="submission" date="2015-03" db="EMBL/GenBank/DDBJ databases">
        <authorList>
            <person name="Murphy D."/>
        </authorList>
    </citation>
    <scope>NUCLEOTIDE SEQUENCE [LARGE SCALE GENOMIC DNA]</scope>
    <source>
        <strain evidence="2 4">IP26249</strain>
    </source>
</reference>
<feature type="transmembrane region" description="Helical" evidence="1">
    <location>
        <begin position="43"/>
        <end position="63"/>
    </location>
</feature>
<protein>
    <submittedName>
        <fullName evidence="3">MFS transporter</fullName>
    </submittedName>
    <submittedName>
        <fullName evidence="2">Putative Zn-dependent protease</fullName>
    </submittedName>
</protein>
<dbReference type="GO" id="GO:0006508">
    <property type="term" value="P:proteolysis"/>
    <property type="evidence" value="ECO:0007669"/>
    <property type="project" value="UniProtKB-KW"/>
</dbReference>
<proteinExistence type="predicted"/>
<dbReference type="RefSeq" id="WP_005164727.1">
    <property type="nucleotide sequence ID" value="NZ_CGBC01000040.1"/>
</dbReference>
<feature type="transmembrane region" description="Helical" evidence="1">
    <location>
        <begin position="75"/>
        <end position="94"/>
    </location>
</feature>
<evidence type="ECO:0000313" key="5">
    <source>
        <dbReference type="Proteomes" id="UP000595309"/>
    </source>
</evidence>
<reference evidence="3 5" key="2">
    <citation type="submission" date="2021-01" db="EMBL/GenBank/DDBJ databases">
        <title>FDA dAtabase for Regulatory Grade micrObial Sequences (FDA-ARGOS): Supporting development and validation of Infectious Disease Dx tests.</title>
        <authorList>
            <person name="Blissenbach B."/>
            <person name="Krut O."/>
            <person name="Tallon L."/>
            <person name="Sadzewicz L."/>
            <person name="Zhao X."/>
            <person name="Boylan J."/>
            <person name="Ott S."/>
            <person name="Bowen H."/>
            <person name="Vavikolanu K."/>
            <person name="Mehta A."/>
            <person name="Aluvathingal J."/>
            <person name="Nadendla S."/>
            <person name="Yan Y."/>
            <person name="Sichtig H."/>
        </authorList>
    </citation>
    <scope>NUCLEOTIDE SEQUENCE [LARGE SCALE GENOMIC DNA]</scope>
    <source>
        <strain evidence="3 5">FDAARGOS_1082</strain>
    </source>
</reference>
<sequence length="444" mass="50497">MIQIALLLFGADFVRTKSKYLWFIGFLWGIAGSLIFIDGLDGQLYFPLKTFGFFLILESLITLSVASSGVGTQKAVLYFKGGIFFFSAVIIIINQTYSNLLLSIILGFAYFIIGLFVGVSAWVVRFPRWQTAAFYGLVQIIFAFFLFIHYQAIISFFLGFLMIDSGFSCLKMARRTSQMKRATSVFQLMQPTDLLIYESAKKSKEKTEVFIAENTAPLLSPALIVHIWTPEGSANNRPVPRPVINRYIAAVDENGVISTGHAALEAPPDVYISLYPAEDLDRSPSEFFRLLKATRDNDVKGTFQPSYAVESANWCDSDRRIHFRDFNLEALSEFWQSYRREETYNLTYRNCSSSVAYALEAALDGVLSQCSKNWLTTFKVFFMPELWIAAQVRKRALMMAWTPGLVMDYARALSAIVHPVSQPWHQRRPWKTGEANQNNPQKRE</sequence>